<keyword evidence="3" id="KW-1185">Reference proteome</keyword>
<sequence length="256" mass="26876">MRITGLFGFGLAAGLVAASTTPSDFSNLICSVTHGGLVSSTHLSGILSFCTAFSSSRCCLPVHDEYVKSTFYAIFNAGQICGSAMNSAVAILHSLHCAACNPAVSLYLSPPKDNVLFTTAQSLKVCSSLALLSDVQYTDSTQQSAPSSFPEVLIVIAPAVVFPGCEEGKYVCYSSSKGAYSPVWYCSDSPCGVDTPVGLKDVKCRGHSCSAAFQFLNDNSSGKPPFFEGYPVEIIDDSTCAGIDYCCITDPTLTPP</sequence>
<keyword evidence="1" id="KW-0732">Signal</keyword>
<gene>
    <name evidence="2" type="ORF">ACHHYP_10060</name>
</gene>
<reference evidence="2 3" key="1">
    <citation type="journal article" date="2014" name="Genome Biol. Evol.">
        <title>The secreted proteins of Achlya hypogyna and Thraustotheca clavata identify the ancestral oomycete secretome and reveal gene acquisitions by horizontal gene transfer.</title>
        <authorList>
            <person name="Misner I."/>
            <person name="Blouin N."/>
            <person name="Leonard G."/>
            <person name="Richards T.A."/>
            <person name="Lane C.E."/>
        </authorList>
    </citation>
    <scope>NUCLEOTIDE SEQUENCE [LARGE SCALE GENOMIC DNA]</scope>
    <source>
        <strain evidence="2 3">ATCC 48635</strain>
    </source>
</reference>
<dbReference type="Proteomes" id="UP000243579">
    <property type="component" value="Unassembled WGS sequence"/>
</dbReference>
<feature type="signal peptide" evidence="1">
    <location>
        <begin position="1"/>
        <end position="18"/>
    </location>
</feature>
<evidence type="ECO:0000313" key="3">
    <source>
        <dbReference type="Proteomes" id="UP000243579"/>
    </source>
</evidence>
<evidence type="ECO:0000313" key="2">
    <source>
        <dbReference type="EMBL" id="OQR97733.1"/>
    </source>
</evidence>
<dbReference type="AlphaFoldDB" id="A0A1V9ZIA7"/>
<feature type="chain" id="PRO_5013003587" description="Secreted protein" evidence="1">
    <location>
        <begin position="19"/>
        <end position="256"/>
    </location>
</feature>
<evidence type="ECO:0008006" key="4">
    <source>
        <dbReference type="Google" id="ProtNLM"/>
    </source>
</evidence>
<proteinExistence type="predicted"/>
<dbReference type="OrthoDB" id="105234at2759"/>
<protein>
    <recommendedName>
        <fullName evidence="4">Secreted protein</fullName>
    </recommendedName>
</protein>
<evidence type="ECO:0000256" key="1">
    <source>
        <dbReference type="SAM" id="SignalP"/>
    </source>
</evidence>
<accession>A0A1V9ZIA7</accession>
<comment type="caution">
    <text evidence="2">The sequence shown here is derived from an EMBL/GenBank/DDBJ whole genome shotgun (WGS) entry which is preliminary data.</text>
</comment>
<name>A0A1V9ZIA7_ACHHY</name>
<dbReference type="EMBL" id="JNBR01000098">
    <property type="protein sequence ID" value="OQR97733.1"/>
    <property type="molecule type" value="Genomic_DNA"/>
</dbReference>
<organism evidence="2 3">
    <name type="scientific">Achlya hypogyna</name>
    <name type="common">Oomycete</name>
    <name type="synonym">Protoachlya hypogyna</name>
    <dbReference type="NCBI Taxonomy" id="1202772"/>
    <lineage>
        <taxon>Eukaryota</taxon>
        <taxon>Sar</taxon>
        <taxon>Stramenopiles</taxon>
        <taxon>Oomycota</taxon>
        <taxon>Saprolegniomycetes</taxon>
        <taxon>Saprolegniales</taxon>
        <taxon>Achlyaceae</taxon>
        <taxon>Achlya</taxon>
    </lineage>
</organism>